<keyword evidence="2" id="KW-0812">Transmembrane</keyword>
<feature type="compositionally biased region" description="Low complexity" evidence="1">
    <location>
        <begin position="69"/>
        <end position="84"/>
    </location>
</feature>
<evidence type="ECO:0000313" key="5">
    <source>
        <dbReference type="Proteomes" id="UP000246004"/>
    </source>
</evidence>
<dbReference type="InterPro" id="IPR013783">
    <property type="entry name" value="Ig-like_fold"/>
</dbReference>
<comment type="caution">
    <text evidence="4">The sequence shown here is derived from an EMBL/GenBank/DDBJ whole genome shotgun (WGS) entry which is preliminary data.</text>
</comment>
<keyword evidence="4" id="KW-0436">Ligase</keyword>
<proteinExistence type="predicted"/>
<dbReference type="EC" id="6.6.1.2" evidence="4"/>
<feature type="compositionally biased region" description="Low complexity" evidence="1">
    <location>
        <begin position="1740"/>
        <end position="1752"/>
    </location>
</feature>
<dbReference type="GO" id="GO:0051116">
    <property type="term" value="F:cobaltochelatase activity"/>
    <property type="evidence" value="ECO:0007669"/>
    <property type="project" value="UniProtKB-EC"/>
</dbReference>
<sequence length="1843" mass="203173">MKNKVFSLCMMIFIILICATTINATNSDTQINPTTDTITQLPTVEQITPSEIADVTSTPVTSEVKKEPTTSNKKITTKSSNMKTVKQEATTGSNIKSTNNKIVKENTNSNEKNNTTKNNQIKNKDVKIVKTDTKKFSIYGNVSQVLNETTGKFAGGEEDGYAVKDAKVTLYYSNDKFIKSQKTDEFGQYNMSNLAPGYYKITYEYGTYLKGEEEIRITNESVLMDHVFIPDIAFITSSAGASEGQMNKIKALKNLSDRVLFIESYALNSSYDKTDQWMLEYSNFILVDMYSQGLGFAVDARLIRESPASKNKMVAYTFGIFNDAMLQSLNWGFVGGNPHSLENTYIGSYWQAEATTNRTIINKNMENLLNYIYYLMGESKVNPTTNGNTPVMPGPQWGVSYPGYTKTVPSPSAKLINQWIHQDPGYNADGAGSLNWMVNHYNKWILKNQDPVAVLKDFENWYNKNKNIKGSFVVIISYYETNPEVKALIQEFEKQGRAAFCLYQYATTTPSMTQLLELASKNMKRGISAGSSLYGWSTSFSEMTTNSTVEAYSRMNFTILNALSGISKESYKSEYGPQSEWTYQVTIPQFEGIIGPIPISYIETNGSTVIINKSVEKHVQLVNGWANLKDKKNKDKKVTIVVYDYPPGKANIGASYLDVFTSTHDLLVKLAQSGYNIGMKIEDIPTAEELTTMMIDTGNKGGWAMGFLNTYVKENFDTLRKNHQLISKAEFMEMFNSLPKNLQLQLTKSWNTGLGNGSMIYNKSYILIPGFYFGNIFITSQPARGWDSVNDYHSDTLAPPQQYVAFYKYLYNYFKGGKNSSTDAIISMGTHGTLEWLPGRTLGLQETDWTFQLTEVPIIYPYIVSNPGEGMTAKDRSFAQVITHMTPVTTASTLYGEYSQLSDAIANYDNNKKINDTSNMQFYKEEILNITSTNSSFPPAKFQQMRDNITQYRYATEMHDIMLIDLSRSSILNLSESLNKSMNSYHNFTLKNNMSFDEFTEKMYDYVTSDTAFDEWLSTLHATIESLSGDTITYGMHTLGYIWNDTEMVQGITTIASSRTQVLQHIMELYYNLDGDYYKKVKDTGFIEQQKAIESTLQNIVTRLSADTSLAMVKTIAGEVNQKENSSFYEDLMQIKGFIDGVRDNMEWNSILGALSGGYVQPGLSGDPSLSDVIPTGRAMYASDTTKMPSKAAYASAVTSVDGLLEKYMKDLGEDTYPEMVAEVIWGTEVLRTEGISIAQFLYLLGTRPIWDQSGKVIGLEVIPLEELTITIDGVVYQRPRIDAFATIVTNNPYWIGLMYNATIMVSQLNESEDDNYVIKHLKEDDSIYRLFGLDGPKLEGTGVSDLLNNIASWQDSKDGVSYEAASVYESRISNAWTVENGKIVVKSAQKESFVYLLSNVDLVIQNLDSTWRYLDSDDYTDWFGGLLNAANVHGATPNTMLLDIRNKNNLVTSTMSQEVSKEVMGTITNPQWLQMITSSIGGWNQLAQNFENMIKTIFTTQNYAEDENGKAIHQTNRGNNTGAISAELFTNVVKTMVYSEYIIADADYKSFSVQSILGWTMTMAMNNYWKTNDNTLIRDMIQKYVNAANKYGVACCHHTCGNVNLHEWILKTGSQFGVKGLERYSQQYYAATNTGTVLGTGDSGQGAGDGPGGDGSGSSAGTEIGGENFQGFADNGVSGMQGQYQGSGSSSASGSAISQMTGDASQSGGDSSGNTDNSGNSASNGTANGSGTNDGTGSQGSSTGSSNQNGQANGGGNSTNSGDSSVGEATSSDSSSAEASSGEASAASAGATSATATVMEVSAKGGQKASSQAEISLGYIIAIVVLAFIFFAGFMKRSPRDY</sequence>
<feature type="compositionally biased region" description="Low complexity" evidence="1">
    <location>
        <begin position="1759"/>
        <end position="1792"/>
    </location>
</feature>
<dbReference type="PANTHER" id="PTHR44119:SF4">
    <property type="entry name" value="AEROBIC COBALTOCHELATASE SUBUNIT COBN"/>
    <property type="match status" value="1"/>
</dbReference>
<keyword evidence="2" id="KW-0472">Membrane</keyword>
<dbReference type="PANTHER" id="PTHR44119">
    <property type="entry name" value="MAGNESIUM-CHELATASE SUBUNIT CHLH, CHLOROPLASTIC"/>
    <property type="match status" value="1"/>
</dbReference>
<reference evidence="4 5" key="1">
    <citation type="submission" date="2016-04" db="EMBL/GenBank/DDBJ databases">
        <title>Genome sequence of Methanosphaera cuniculi DSM 4103.</title>
        <authorList>
            <person name="Poehlein A."/>
            <person name="Seedorf H."/>
            <person name="Daniel R."/>
        </authorList>
    </citation>
    <scope>NUCLEOTIDE SEQUENCE [LARGE SCALE GENOMIC DNA]</scope>
    <source>
        <strain evidence="4 5">DSM 4103</strain>
    </source>
</reference>
<evidence type="ECO:0000256" key="2">
    <source>
        <dbReference type="SAM" id="Phobius"/>
    </source>
</evidence>
<evidence type="ECO:0000259" key="3">
    <source>
        <dbReference type="Pfam" id="PF02514"/>
    </source>
</evidence>
<keyword evidence="2" id="KW-1133">Transmembrane helix</keyword>
<dbReference type="EMBL" id="LWMS01000005">
    <property type="protein sequence ID" value="PWL08911.1"/>
    <property type="molecule type" value="Genomic_DNA"/>
</dbReference>
<feature type="domain" description="CobN/magnesium chelatase" evidence="3">
    <location>
        <begin position="363"/>
        <end position="1501"/>
    </location>
</feature>
<feature type="region of interest" description="Disordered" evidence="1">
    <location>
        <begin position="57"/>
        <end position="90"/>
    </location>
</feature>
<accession>A0A2V2BW82</accession>
<name>A0A2V2BW82_9EURY</name>
<feature type="compositionally biased region" description="Low complexity" evidence="1">
    <location>
        <begin position="1677"/>
        <end position="1732"/>
    </location>
</feature>
<dbReference type="Pfam" id="PF02514">
    <property type="entry name" value="CobN-Mg_chel"/>
    <property type="match status" value="1"/>
</dbReference>
<protein>
    <submittedName>
        <fullName evidence="4">Aerobic cobaltochelatase subunit CobN</fullName>
        <ecNumber evidence="4">6.6.1.2</ecNumber>
    </submittedName>
</protein>
<evidence type="ECO:0000256" key="1">
    <source>
        <dbReference type="SAM" id="MobiDB-lite"/>
    </source>
</evidence>
<organism evidence="4 5">
    <name type="scientific">Methanosphaera cuniculi</name>
    <dbReference type="NCBI Taxonomy" id="1077256"/>
    <lineage>
        <taxon>Archaea</taxon>
        <taxon>Methanobacteriati</taxon>
        <taxon>Methanobacteriota</taxon>
        <taxon>Methanomada group</taxon>
        <taxon>Methanobacteria</taxon>
        <taxon>Methanobacteriales</taxon>
        <taxon>Methanobacteriaceae</taxon>
        <taxon>Methanosphaera</taxon>
    </lineage>
</organism>
<gene>
    <name evidence="4" type="primary">cobN</name>
    <name evidence="4" type="ORF">MSCUN_01780</name>
</gene>
<evidence type="ECO:0000313" key="4">
    <source>
        <dbReference type="EMBL" id="PWL08911.1"/>
    </source>
</evidence>
<dbReference type="InterPro" id="IPR003672">
    <property type="entry name" value="CobN/Mg_chltase"/>
</dbReference>
<feature type="compositionally biased region" description="Gly residues" evidence="1">
    <location>
        <begin position="1642"/>
        <end position="1659"/>
    </location>
</feature>
<dbReference type="SUPFAM" id="SSF49478">
    <property type="entry name" value="Cna protein B-type domain"/>
    <property type="match status" value="1"/>
</dbReference>
<feature type="transmembrane region" description="Helical" evidence="2">
    <location>
        <begin position="1818"/>
        <end position="1836"/>
    </location>
</feature>
<dbReference type="Proteomes" id="UP000246004">
    <property type="component" value="Unassembled WGS sequence"/>
</dbReference>
<dbReference type="Gene3D" id="2.60.40.10">
    <property type="entry name" value="Immunoglobulins"/>
    <property type="match status" value="1"/>
</dbReference>
<feature type="region of interest" description="Disordered" evidence="1">
    <location>
        <begin position="1641"/>
        <end position="1792"/>
    </location>
</feature>